<dbReference type="SUPFAM" id="SSF51445">
    <property type="entry name" value="(Trans)glycosidases"/>
    <property type="match status" value="1"/>
</dbReference>
<feature type="domain" description="Putative collagen-binding" evidence="1">
    <location>
        <begin position="361"/>
        <end position="455"/>
    </location>
</feature>
<dbReference type="EMBL" id="JACWZY010000030">
    <property type="protein sequence ID" value="MBD2704294.1"/>
    <property type="molecule type" value="Genomic_DNA"/>
</dbReference>
<name>A0A927APE9_9BACT</name>
<organism evidence="3 4">
    <name type="scientific">Spirosoma profusum</name>
    <dbReference type="NCBI Taxonomy" id="2771354"/>
    <lineage>
        <taxon>Bacteria</taxon>
        <taxon>Pseudomonadati</taxon>
        <taxon>Bacteroidota</taxon>
        <taxon>Cytophagia</taxon>
        <taxon>Cytophagales</taxon>
        <taxon>Cytophagaceae</taxon>
        <taxon>Spirosoma</taxon>
    </lineage>
</organism>
<dbReference type="RefSeq" id="WP_190890747.1">
    <property type="nucleotide sequence ID" value="NZ_JACWZY010000030.1"/>
</dbReference>
<evidence type="ECO:0000313" key="4">
    <source>
        <dbReference type="Proteomes" id="UP000598820"/>
    </source>
</evidence>
<feature type="domain" description="Apiosidase-like catalytic" evidence="2">
    <location>
        <begin position="36"/>
        <end position="357"/>
    </location>
</feature>
<proteinExistence type="predicted"/>
<dbReference type="Proteomes" id="UP000598820">
    <property type="component" value="Unassembled WGS sequence"/>
</dbReference>
<keyword evidence="4" id="KW-1185">Reference proteome</keyword>
<dbReference type="AlphaFoldDB" id="A0A927APE9"/>
<dbReference type="InterPro" id="IPR024749">
    <property type="entry name" value="Collagen-bd_put"/>
</dbReference>
<reference evidence="3" key="1">
    <citation type="submission" date="2020-09" db="EMBL/GenBank/DDBJ databases">
        <authorList>
            <person name="Kim M.K."/>
        </authorList>
    </citation>
    <scope>NUCLEOTIDE SEQUENCE</scope>
    <source>
        <strain evidence="3">BT702</strain>
    </source>
</reference>
<dbReference type="InterPro" id="IPR017853">
    <property type="entry name" value="GH"/>
</dbReference>
<gene>
    <name evidence="3" type="ORF">IC229_26860</name>
</gene>
<protein>
    <submittedName>
        <fullName evidence="3">DUF4038 domain-containing protein</fullName>
    </submittedName>
</protein>
<sequence>MTCTTKHLKILIFLFIVLVTVKAAAQTNVSFPLRLSDNKRYLVDSNNKPFLIKEFSAWGLIQALSENDEAAFLDSLKQKGFNTVLTSVVSNAPSQMGGNPPYWLGVSPFNVKWDFSTPSETYFQHVDRFFSMAEQKGFFVMALPVYLGYRTDPSQGWWDEIKSSPNDTLKMRKYGEFIGKRYKNARNIMWVAGGDNNADGDMLAYEMNLIRGVKSFDTNHLWSGHFDMNLGVIWSTDHPVLAKMMDIDGLYVWNEAIIMERGPQYKTELAQYNKGKMIIQLDQSYEHDNPHYADNENHQWIRRKMYDGLLDGCKGTSFSSGEIDNYNYSFKNWKPLMSTTGMKQVSYCFSLFDSRAWEKLVPDQTNDVILSGRGMFGELDYVCAAKASDNSSYIMYIPKGNRTIYLNMQQMTGKPMRMHWFNPRTGTSLRIGVAETRPKFGVTPPSEEDWVLVFDDHELKLPTPGSK</sequence>
<dbReference type="InterPro" id="IPR025277">
    <property type="entry name" value="Apiosidase-like_cat_dom"/>
</dbReference>
<evidence type="ECO:0000259" key="2">
    <source>
        <dbReference type="Pfam" id="PF13204"/>
    </source>
</evidence>
<dbReference type="Gene3D" id="3.20.20.80">
    <property type="entry name" value="Glycosidases"/>
    <property type="match status" value="1"/>
</dbReference>
<accession>A0A927APE9</accession>
<evidence type="ECO:0000259" key="1">
    <source>
        <dbReference type="Pfam" id="PF12904"/>
    </source>
</evidence>
<dbReference type="Pfam" id="PF13204">
    <property type="entry name" value="Apiosidase"/>
    <property type="match status" value="1"/>
</dbReference>
<dbReference type="Pfam" id="PF12904">
    <property type="entry name" value="Collagen_bind_2"/>
    <property type="match status" value="1"/>
</dbReference>
<dbReference type="PANTHER" id="PTHR37836">
    <property type="entry name" value="LMO1036 PROTEIN"/>
    <property type="match status" value="1"/>
</dbReference>
<evidence type="ECO:0000313" key="3">
    <source>
        <dbReference type="EMBL" id="MBD2704294.1"/>
    </source>
</evidence>
<dbReference type="PANTHER" id="PTHR37836:SF2">
    <property type="entry name" value="DUF4038 DOMAIN-CONTAINING PROTEIN"/>
    <property type="match status" value="1"/>
</dbReference>
<comment type="caution">
    <text evidence="3">The sequence shown here is derived from an EMBL/GenBank/DDBJ whole genome shotgun (WGS) entry which is preliminary data.</text>
</comment>